<dbReference type="KEGG" id="goe:108865268"/>
<evidence type="ECO:0000313" key="2">
    <source>
        <dbReference type="RefSeq" id="XP_018497666.1"/>
    </source>
</evidence>
<dbReference type="InterPro" id="IPR033375">
    <property type="entry name" value="Cggbp1"/>
</dbReference>
<protein>
    <submittedName>
        <fullName evidence="2">Uncharacterized protein LOC108865268</fullName>
    </submittedName>
</protein>
<dbReference type="AlphaFoldDB" id="A0AAJ7L8P2"/>
<evidence type="ECO:0000313" key="1">
    <source>
        <dbReference type="Proteomes" id="UP000694867"/>
    </source>
</evidence>
<organism evidence="1 2">
    <name type="scientific">Galendromus occidentalis</name>
    <name type="common">western predatory mite</name>
    <dbReference type="NCBI Taxonomy" id="34638"/>
    <lineage>
        <taxon>Eukaryota</taxon>
        <taxon>Metazoa</taxon>
        <taxon>Ecdysozoa</taxon>
        <taxon>Arthropoda</taxon>
        <taxon>Chelicerata</taxon>
        <taxon>Arachnida</taxon>
        <taxon>Acari</taxon>
        <taxon>Parasitiformes</taxon>
        <taxon>Mesostigmata</taxon>
        <taxon>Gamasina</taxon>
        <taxon>Phytoseioidea</taxon>
        <taxon>Phytoseiidae</taxon>
        <taxon>Typhlodrominae</taxon>
        <taxon>Galendromus</taxon>
    </lineage>
</organism>
<dbReference type="PANTHER" id="PTHR32344">
    <property type="entry name" value="U1-TYPE DOMAIN-CONTAINING PROTEIN"/>
    <property type="match status" value="1"/>
</dbReference>
<dbReference type="GeneID" id="108865268"/>
<dbReference type="GO" id="GO:0003690">
    <property type="term" value="F:double-stranded DNA binding"/>
    <property type="evidence" value="ECO:0007669"/>
    <property type="project" value="InterPro"/>
</dbReference>
<proteinExistence type="predicted"/>
<dbReference type="GO" id="GO:0006357">
    <property type="term" value="P:regulation of transcription by RNA polymerase II"/>
    <property type="evidence" value="ECO:0007669"/>
    <property type="project" value="InterPro"/>
</dbReference>
<accession>A0AAJ7L8P2</accession>
<reference evidence="2" key="1">
    <citation type="submission" date="2025-08" db="UniProtKB">
        <authorList>
            <consortium name="RefSeq"/>
        </authorList>
    </citation>
    <scope>IDENTIFICATION</scope>
</reference>
<dbReference type="Proteomes" id="UP000694867">
    <property type="component" value="Unplaced"/>
</dbReference>
<gene>
    <name evidence="2" type="primary">LOC108865268</name>
</gene>
<name>A0AAJ7L8P2_9ACAR</name>
<dbReference type="RefSeq" id="XP_018497666.1">
    <property type="nucleotide sequence ID" value="XM_018642150.1"/>
</dbReference>
<dbReference type="GO" id="GO:0005634">
    <property type="term" value="C:nucleus"/>
    <property type="evidence" value="ECO:0007669"/>
    <property type="project" value="InterPro"/>
</dbReference>
<dbReference type="PANTHER" id="PTHR32344:SF1">
    <property type="entry name" value="U1-TYPE DOMAIN-CONTAINING PROTEIN"/>
    <property type="match status" value="1"/>
</dbReference>
<keyword evidence="1" id="KW-1185">Reference proteome</keyword>
<sequence>MPRHAAEPAEKVQRYAGELGSGYLTADGDVLFCEACKMTVNADKRYYVGQHVQSVGHVRRHQLAQISSEEGGLASDLSPRENSFSMDLCRMMVESNIKLYKNQQQSFRTFMQKQCQADPPNHTTLRKTYLKKLYEGTVYKLRSSIGDNRICISIDETADVKGQFVVNTVIGVLNPETPSIPFLLNSDTVGRTHQTTVAQAFTNALNLLWPDRVHHERVLLFVTD</sequence>